<accession>E6QP63</accession>
<sequence length="79" mass="8539">MKQPQGSGHQPAGDHPETLVLPLTEEQRITISLTILQTVAPHDDSAQLARANAAKVIIRALNDDFAQSWADAAQRITKA</sequence>
<dbReference type="EMBL" id="CABQ01000311">
    <property type="protein sequence ID" value="CBI09034.1"/>
    <property type="molecule type" value="Genomic_DNA"/>
</dbReference>
<reference evidence="1" key="1">
    <citation type="submission" date="2009-10" db="EMBL/GenBank/DDBJ databases">
        <title>Diversity of trophic interactions inside an arsenic-rich microbial ecosystem.</title>
        <authorList>
            <person name="Bertin P.N."/>
            <person name="Heinrich-Salmeron A."/>
            <person name="Pelletier E."/>
            <person name="Goulhen-Chollet F."/>
            <person name="Arsene-Ploetze F."/>
            <person name="Gallien S."/>
            <person name="Calteau A."/>
            <person name="Vallenet D."/>
            <person name="Casiot C."/>
            <person name="Chane-Woon-Ming B."/>
            <person name="Giloteaux L."/>
            <person name="Barakat M."/>
            <person name="Bonnefoy V."/>
            <person name="Bruneel O."/>
            <person name="Chandler M."/>
            <person name="Cleiss J."/>
            <person name="Duran R."/>
            <person name="Elbaz-Poulichet F."/>
            <person name="Fonknechten N."/>
            <person name="Lauga B."/>
            <person name="Mornico D."/>
            <person name="Ortet P."/>
            <person name="Schaeffer C."/>
            <person name="Siguier P."/>
            <person name="Alexander Thil Smith A."/>
            <person name="Van Dorsselaer A."/>
            <person name="Weissenbach J."/>
            <person name="Medigue C."/>
            <person name="Le Paslier D."/>
        </authorList>
    </citation>
    <scope>NUCLEOTIDE SEQUENCE</scope>
</reference>
<evidence type="ECO:0000313" key="1">
    <source>
        <dbReference type="EMBL" id="CBI09034.1"/>
    </source>
</evidence>
<gene>
    <name evidence="1" type="ORF">CARN6_2576</name>
</gene>
<comment type="caution">
    <text evidence="1">The sequence shown here is derived from an EMBL/GenBank/DDBJ whole genome shotgun (WGS) entry which is preliminary data.</text>
</comment>
<proteinExistence type="predicted"/>
<dbReference type="AlphaFoldDB" id="E6QP63"/>
<name>E6QP63_9ZZZZ</name>
<organism evidence="1">
    <name type="scientific">mine drainage metagenome</name>
    <dbReference type="NCBI Taxonomy" id="410659"/>
    <lineage>
        <taxon>unclassified sequences</taxon>
        <taxon>metagenomes</taxon>
        <taxon>ecological metagenomes</taxon>
    </lineage>
</organism>
<protein>
    <submittedName>
        <fullName evidence="1">Uncharacterized protein</fullName>
    </submittedName>
</protein>